<dbReference type="GO" id="GO:0043093">
    <property type="term" value="P:FtsZ-dependent cytokinesis"/>
    <property type="evidence" value="ECO:0007669"/>
    <property type="project" value="UniProtKB-UniRule"/>
</dbReference>
<dbReference type="RefSeq" id="WP_062678268.1">
    <property type="nucleotide sequence ID" value="NZ_LQYW01000062.1"/>
</dbReference>
<dbReference type="InterPro" id="IPR034746">
    <property type="entry name" value="POTRA"/>
</dbReference>
<evidence type="ECO:0000313" key="10">
    <source>
        <dbReference type="EMBL" id="KYD29677.1"/>
    </source>
</evidence>
<dbReference type="InterPro" id="IPR005548">
    <property type="entry name" value="Cell_div_FtsQ/DivIB_C"/>
</dbReference>
<dbReference type="Pfam" id="PF03799">
    <property type="entry name" value="FtsQ_DivIB_C"/>
    <property type="match status" value="1"/>
</dbReference>
<evidence type="ECO:0000256" key="3">
    <source>
        <dbReference type="ARBA" id="ARBA00022618"/>
    </source>
</evidence>
<dbReference type="PANTHER" id="PTHR37820">
    <property type="entry name" value="CELL DIVISION PROTEIN DIVIB"/>
    <property type="match status" value="1"/>
</dbReference>
<dbReference type="HAMAP" id="MF_00912">
    <property type="entry name" value="DivIB"/>
    <property type="match status" value="1"/>
</dbReference>
<evidence type="ECO:0000259" key="9">
    <source>
        <dbReference type="PROSITE" id="PS51779"/>
    </source>
</evidence>
<dbReference type="InterPro" id="IPR026580">
    <property type="entry name" value="DivIB"/>
</dbReference>
<evidence type="ECO:0000256" key="4">
    <source>
        <dbReference type="ARBA" id="ARBA00022692"/>
    </source>
</evidence>
<evidence type="ECO:0000256" key="6">
    <source>
        <dbReference type="ARBA" id="ARBA00023136"/>
    </source>
</evidence>
<evidence type="ECO:0000313" key="11">
    <source>
        <dbReference type="Proteomes" id="UP000075324"/>
    </source>
</evidence>
<dbReference type="Gene3D" id="3.10.20.310">
    <property type="entry name" value="membrane protein fhac"/>
    <property type="match status" value="1"/>
</dbReference>
<proteinExistence type="inferred from homology"/>
<dbReference type="Gene3D" id="3.40.50.10960">
    <property type="match status" value="1"/>
</dbReference>
<comment type="caution">
    <text evidence="10">The sequence shown here is derived from an EMBL/GenBank/DDBJ whole genome shotgun (WGS) entry which is preliminary data.</text>
</comment>
<comment type="subcellular location">
    <subcellularLocation>
        <location evidence="8">Cell membrane</location>
        <topology evidence="8">Single-pass type II membrane protein</topology>
    </subcellularLocation>
    <subcellularLocation>
        <location evidence="1">Membrane</location>
    </subcellularLocation>
    <text evidence="8">Localizes to the division septum.</text>
</comment>
<evidence type="ECO:0000256" key="2">
    <source>
        <dbReference type="ARBA" id="ARBA00022475"/>
    </source>
</evidence>
<dbReference type="GO" id="GO:0005886">
    <property type="term" value="C:plasma membrane"/>
    <property type="evidence" value="ECO:0007669"/>
    <property type="project" value="UniProtKB-SubCell"/>
</dbReference>
<gene>
    <name evidence="8" type="primary">divIB</name>
    <name evidence="10" type="ORF">B4110_1247</name>
</gene>
<evidence type="ECO:0000256" key="7">
    <source>
        <dbReference type="ARBA" id="ARBA00023306"/>
    </source>
</evidence>
<keyword evidence="2 8" id="KW-1003">Cell membrane</keyword>
<keyword evidence="4 8" id="KW-0812">Transmembrane</keyword>
<reference evidence="10 11" key="1">
    <citation type="submission" date="2016-01" db="EMBL/GenBank/DDBJ databases">
        <title>Draft Genome Sequences of Seven Thermophilic Sporeformers Isolated from Foods.</title>
        <authorList>
            <person name="Berendsen E.M."/>
            <person name="Wells-Bennik M.H."/>
            <person name="Krawcyk A.O."/>
            <person name="De Jong A."/>
            <person name="Holsappel S."/>
            <person name="Eijlander R.T."/>
            <person name="Kuipers O.P."/>
        </authorList>
    </citation>
    <scope>NUCLEOTIDE SEQUENCE [LARGE SCALE GENOMIC DNA]</scope>
    <source>
        <strain evidence="10 11">B4110</strain>
    </source>
</reference>
<feature type="transmembrane region" description="Helical" evidence="8">
    <location>
        <begin position="31"/>
        <end position="48"/>
    </location>
</feature>
<dbReference type="Proteomes" id="UP000075324">
    <property type="component" value="Unassembled WGS sequence"/>
</dbReference>
<evidence type="ECO:0000256" key="8">
    <source>
        <dbReference type="HAMAP-Rule" id="MF_00912"/>
    </source>
</evidence>
<comment type="similarity">
    <text evidence="8">Belongs to the FtsQ/DivIB family. DivIB subfamily.</text>
</comment>
<accession>A0A150MYY9</accession>
<comment type="function">
    <text evidence="8">Cell division protein that may be involved in stabilizing or promoting the assembly of the division complex.</text>
</comment>
<dbReference type="InterPro" id="IPR050487">
    <property type="entry name" value="FtsQ_DivIB"/>
</dbReference>
<dbReference type="PROSITE" id="PS51779">
    <property type="entry name" value="POTRA"/>
    <property type="match status" value="1"/>
</dbReference>
<dbReference type="PATRIC" id="fig|153151.4.peg.3635"/>
<keyword evidence="5 8" id="KW-1133">Transmembrane helix</keyword>
<dbReference type="InterPro" id="IPR013685">
    <property type="entry name" value="POTRA_FtsQ_type"/>
</dbReference>
<keyword evidence="6 8" id="KW-0472">Membrane</keyword>
<dbReference type="GO" id="GO:0032153">
    <property type="term" value="C:cell division site"/>
    <property type="evidence" value="ECO:0007669"/>
    <property type="project" value="UniProtKB-UniRule"/>
</dbReference>
<feature type="domain" description="POTRA" evidence="9">
    <location>
        <begin position="53"/>
        <end position="121"/>
    </location>
</feature>
<evidence type="ECO:0000256" key="5">
    <source>
        <dbReference type="ARBA" id="ARBA00022989"/>
    </source>
</evidence>
<keyword evidence="7 8" id="KW-0131">Cell cycle</keyword>
<dbReference type="AlphaFoldDB" id="A0A150MYY9"/>
<sequence>MALEKGKKIVVLEERVPKLKERRRQKANRRLIAYISFFFLLILCMIYFQSPLSYVRHIQVNGNHHLSAKQVIQLSGITKRTSFWKVKKDEIKRNVEKHPEVESVSLEKHFPNTIIIHVKERRRIAYIYDQQTFLPLLENGYILKKHTSKTAPSDAPILINWKKGEDIQEIAGQLAQLSPSILNAISEIHYTPSDDNRYHITVYMNDGFEVSANVQNFADKMSLYPSIVQQLDPNVKGVIHLEVSNYFTAYKQPKKEDDNDKAER</sequence>
<protein>
    <recommendedName>
        <fullName evidence="8">Cell division protein DivIB</fullName>
    </recommendedName>
</protein>
<dbReference type="Pfam" id="PF08478">
    <property type="entry name" value="POTRA_1"/>
    <property type="match status" value="1"/>
</dbReference>
<organism evidence="10 11">
    <name type="scientific">Parageobacillus toebii</name>
    <dbReference type="NCBI Taxonomy" id="153151"/>
    <lineage>
        <taxon>Bacteria</taxon>
        <taxon>Bacillati</taxon>
        <taxon>Bacillota</taxon>
        <taxon>Bacilli</taxon>
        <taxon>Bacillales</taxon>
        <taxon>Anoxybacillaceae</taxon>
        <taxon>Parageobacillus</taxon>
    </lineage>
</organism>
<name>A0A150MYY9_9BACL</name>
<dbReference type="EMBL" id="LQYW01000062">
    <property type="protein sequence ID" value="KYD29677.1"/>
    <property type="molecule type" value="Genomic_DNA"/>
</dbReference>
<keyword evidence="3 8" id="KW-0132">Cell division</keyword>
<evidence type="ECO:0000256" key="1">
    <source>
        <dbReference type="ARBA" id="ARBA00004370"/>
    </source>
</evidence>
<dbReference type="PANTHER" id="PTHR37820:SF1">
    <property type="entry name" value="CELL DIVISION PROTEIN FTSQ"/>
    <property type="match status" value="1"/>
</dbReference>